<dbReference type="Pfam" id="PF02801">
    <property type="entry name" value="Ketoacyl-synt_C"/>
    <property type="match status" value="1"/>
</dbReference>
<dbReference type="InterPro" id="IPR020841">
    <property type="entry name" value="PKS_Beta-ketoAc_synthase_dom"/>
</dbReference>
<dbReference type="Pfam" id="PF22621">
    <property type="entry name" value="CurL-like_PKS_C"/>
    <property type="match status" value="1"/>
</dbReference>
<dbReference type="InterPro" id="IPR036736">
    <property type="entry name" value="ACP-like_sf"/>
</dbReference>
<sequence length="1804" mass="195346">MSTFDNLKGVAIIGMACRFPGAKDIDAFWKNLCEGRESITFFSREELAEAGVPAHVLDTPGFVPASPCLEGVDQFDAGFFSVTGREANIMDPQQRLFLEVAWEAFEDAGYHPESVGAPVGVFAGSGGVVTSYLAAYQQRAPELLGPTGSLQHIGNDKDFVATRVSYKLDLKGPSINIQTACSTSLVALHLACRSLLEGECDMALAGASTLRFPHKNGYVYQSEDILSPDGHCRAFDEKAQGTIFGSGVATVLLKPLRAAIEAGDHVYAVIKGSAINNDGGQKVSYGASSVPGQAAAILEAMTVADISPDTLGYVECHATGTTVGDPLEVQALTRAFRTGTPRKGFCGIGSVKTNIGHLEQTAGMAALIKTALTLKHRQIPPTINFEKPNPKLALPTSPFYIQTELTEWKARAEHPRRAGLNGLGLGGTNAFVVLEEAPEQATKARAPVERPVHTLALSAHGEAALAQSAERFSKYLASHPSAGLADVCFTASTSRSFFGHRLAVSASTVEELAARLASVGGEALAPSVAKGNGKARPVAFLFTGQGAQYPGMAATLYRTQPVFRAVLDECDTLSRPHLDRPLLSVLFAEGEDAQLVNETGYTQVSLFAVEYALAMLWRSWGVKPDVVMGHSVGEVTAACVAGCMSLEDALKLIAHRGRLMQGLPRTGGMAAVFASEEKVLELIAPHGERLSIGASNAPESTVVSGEKAALASLFQTLTRQGIAFKELVVSHAFHSALMDPILDPLEAIAAENRFHKPSIPMVSNLTGTFMEEAPTARYWRDHARGTVRFARGMQTLREVGYALFLEVGPGSSLLGLGRQSVTDEAAQWLASLSRQKSDWEVLSESLRALYVGGHAVDWRGFDQPYPRKRLSLPTYPFQRKRYWVSEARATSAAQRSRDGHPLLGERLRSTLKEAQYEAHYSLDELTYLEDHRIFGLPVLPTTAALELVTTGARAHFGVDDVEMETFLYREAMVLPEEGSRVVHLVVSPESEERATFKVFSTDERPGAPWIHHIDGELKPRRGAGGEETVSLAALRERCAKQIPIDRYYPAIRAMGLEYGPAFRGIQELWQGSGEALSHVRLPEHVSAQSYTLQPAFLDACLHIYAALAEAHGDFTVPPEDMQRTFLPISMERFHTAGSGIREAWVHAVRRPGATPDAMVIDIRLYSEDGRPLAVMQGLQVRRLTREAMQPTAAVTDPLLDSIHQRTWEECPALPAVAPEKDTLPNRWLIFADRGGVGSALAEQLRALGEKCHLVYPDLTLVVGDRRKPLAADKPGLFHLLVRDYFGVPGISYRHVVYLWGLDAPSMDGLTLEQLAGSEGGTVGSALLLIQAVSVVNSVTGAAPRLWFVTRDAQRPTSGPDPVEVAQAPLWALGSTMALRHANFWGGMVDLERREAGGPAADAAALLSELWGSDGEDQVALRGGKRFAPRLTRAQKPRPEQHGALFRDDATYLIAGGLGTAGLQLAEWMVSQGGARQLLLADVRPLDEARTKAVEALMKRGAKVTVSQADLTLDGDVQRLFEELKALPPLKGVFNCVATRQEDLLDMIVWKRFSDGMAPMTKSAWLLHQHSRDVALDHFVLFGTVLSWLGSETRANEAAGSAFVEALAQARRAMGLSATVVHWGPWEIPGKQFARAETSHGVQALQRAHAMEAMDYVLRHGLEHAGVTLTDWPTWMQQFKLGAPTLYSSLGKGGARQRRALRASEDPRVHLQRIQLAPVGERRSVIIEIVRKQVTDMLGADELIDAQAPLVDFGLDSLVSVNLVNRLEPALGVPVSLARLLQGASVESLVDDLFPALRAVASKAA</sequence>
<feature type="region of interest" description="C-terminal hotdog fold" evidence="4">
    <location>
        <begin position="1039"/>
        <end position="1189"/>
    </location>
</feature>
<dbReference type="EMBL" id="JAQNDM010000002">
    <property type="protein sequence ID" value="MDC0708036.1"/>
    <property type="molecule type" value="Genomic_DNA"/>
</dbReference>
<gene>
    <name evidence="8" type="ORF">POL68_06095</name>
</gene>
<dbReference type="SMART" id="SM00823">
    <property type="entry name" value="PKS_PP"/>
    <property type="match status" value="1"/>
</dbReference>
<dbReference type="Pfam" id="PF08659">
    <property type="entry name" value="KR"/>
    <property type="match status" value="1"/>
</dbReference>
<dbReference type="SUPFAM" id="SSF47336">
    <property type="entry name" value="ACP-like"/>
    <property type="match status" value="1"/>
</dbReference>
<evidence type="ECO:0000313" key="9">
    <source>
        <dbReference type="Proteomes" id="UP001221838"/>
    </source>
</evidence>
<evidence type="ECO:0000256" key="1">
    <source>
        <dbReference type="ARBA" id="ARBA00022450"/>
    </source>
</evidence>
<dbReference type="SUPFAM" id="SSF55048">
    <property type="entry name" value="Probable ACP-binding domain of malonyl-CoA ACP transacylase"/>
    <property type="match status" value="1"/>
</dbReference>
<dbReference type="InterPro" id="IPR014043">
    <property type="entry name" value="Acyl_transferase_dom"/>
</dbReference>
<dbReference type="RefSeq" id="WP_272135480.1">
    <property type="nucleotide sequence ID" value="NZ_JAQNDM010000002.1"/>
</dbReference>
<evidence type="ECO:0000256" key="4">
    <source>
        <dbReference type="PROSITE-ProRule" id="PRU01363"/>
    </source>
</evidence>
<dbReference type="InterPro" id="IPR016035">
    <property type="entry name" value="Acyl_Trfase/lysoPLipase"/>
</dbReference>
<dbReference type="CDD" id="cd08955">
    <property type="entry name" value="KR_2_FAS_SDR_x"/>
    <property type="match status" value="1"/>
</dbReference>
<dbReference type="InterPro" id="IPR006162">
    <property type="entry name" value="Ppantetheine_attach_site"/>
</dbReference>
<evidence type="ECO:0000313" key="8">
    <source>
        <dbReference type="EMBL" id="MDC0708036.1"/>
    </source>
</evidence>
<dbReference type="PROSITE" id="PS00012">
    <property type="entry name" value="PHOSPHOPANTETHEINE"/>
    <property type="match status" value="1"/>
</dbReference>
<feature type="active site" description="Proton acceptor; for dehydratase activity" evidence="4">
    <location>
        <position position="931"/>
    </location>
</feature>
<keyword evidence="3" id="KW-0808">Transferase</keyword>
<dbReference type="Pfam" id="PF00550">
    <property type="entry name" value="PP-binding"/>
    <property type="match status" value="1"/>
</dbReference>
<proteinExistence type="predicted"/>
<comment type="caution">
    <text evidence="8">The sequence shown here is derived from an EMBL/GenBank/DDBJ whole genome shotgun (WGS) entry which is preliminary data.</text>
</comment>
<keyword evidence="9" id="KW-1185">Reference proteome</keyword>
<feature type="domain" description="Carrier" evidence="5">
    <location>
        <begin position="1720"/>
        <end position="1796"/>
    </location>
</feature>
<dbReference type="InterPro" id="IPR049900">
    <property type="entry name" value="PKS_mFAS_DH"/>
</dbReference>
<dbReference type="InterPro" id="IPR013968">
    <property type="entry name" value="PKS_KR"/>
</dbReference>
<keyword evidence="1" id="KW-0596">Phosphopantetheine</keyword>
<dbReference type="InterPro" id="IPR050091">
    <property type="entry name" value="PKS_NRPS_Biosynth_Enz"/>
</dbReference>
<dbReference type="SUPFAM" id="SSF51735">
    <property type="entry name" value="NAD(P)-binding Rossmann-fold domains"/>
    <property type="match status" value="2"/>
</dbReference>
<dbReference type="InterPro" id="IPR016036">
    <property type="entry name" value="Malonyl_transacylase_ACP-bd"/>
</dbReference>
<name>A0ABT5D396_9BACT</name>
<dbReference type="InterPro" id="IPR049551">
    <property type="entry name" value="PKS_DH_C"/>
</dbReference>
<dbReference type="SMART" id="SM00822">
    <property type="entry name" value="PKS_KR"/>
    <property type="match status" value="1"/>
</dbReference>
<evidence type="ECO:0000259" key="6">
    <source>
        <dbReference type="PROSITE" id="PS52004"/>
    </source>
</evidence>
<dbReference type="InterPro" id="IPR020806">
    <property type="entry name" value="PKS_PP-bd"/>
</dbReference>
<dbReference type="Proteomes" id="UP001221838">
    <property type="component" value="Unassembled WGS sequence"/>
</dbReference>
<dbReference type="SMART" id="SM00825">
    <property type="entry name" value="PKS_KS"/>
    <property type="match status" value="1"/>
</dbReference>
<feature type="active site" description="Proton donor; for dehydratase activity" evidence="4">
    <location>
        <position position="1098"/>
    </location>
</feature>
<dbReference type="PROSITE" id="PS52019">
    <property type="entry name" value="PKS_MFAS_DH"/>
    <property type="match status" value="1"/>
</dbReference>
<dbReference type="PROSITE" id="PS00606">
    <property type="entry name" value="KS3_1"/>
    <property type="match status" value="1"/>
</dbReference>
<evidence type="ECO:0000256" key="2">
    <source>
        <dbReference type="ARBA" id="ARBA00022553"/>
    </source>
</evidence>
<dbReference type="PANTHER" id="PTHR43775:SF51">
    <property type="entry name" value="INACTIVE PHENOLPHTHIOCEROL SYNTHESIS POLYKETIDE SYNTHASE TYPE I PKS1-RELATED"/>
    <property type="match status" value="1"/>
</dbReference>
<dbReference type="Gene3D" id="3.40.50.720">
    <property type="entry name" value="NAD(P)-binding Rossmann-like Domain"/>
    <property type="match status" value="1"/>
</dbReference>
<evidence type="ECO:0000259" key="7">
    <source>
        <dbReference type="PROSITE" id="PS52019"/>
    </source>
</evidence>
<dbReference type="Pfam" id="PF21089">
    <property type="entry name" value="PKS_DH_N"/>
    <property type="match status" value="1"/>
</dbReference>
<feature type="region of interest" description="N-terminal hotdog fold" evidence="4">
    <location>
        <begin position="900"/>
        <end position="1024"/>
    </location>
</feature>
<dbReference type="InterPro" id="IPR049552">
    <property type="entry name" value="PKS_DH_N"/>
</dbReference>
<accession>A0ABT5D396</accession>
<dbReference type="SUPFAM" id="SSF53901">
    <property type="entry name" value="Thiolase-like"/>
    <property type="match status" value="1"/>
</dbReference>
<keyword evidence="2" id="KW-0597">Phosphoprotein</keyword>
<dbReference type="InterPro" id="IPR009081">
    <property type="entry name" value="PP-bd_ACP"/>
</dbReference>
<dbReference type="Gene3D" id="1.10.1200.10">
    <property type="entry name" value="ACP-like"/>
    <property type="match status" value="1"/>
</dbReference>
<dbReference type="InterPro" id="IPR057326">
    <property type="entry name" value="KR_dom"/>
</dbReference>
<dbReference type="Pfam" id="PF14765">
    <property type="entry name" value="PS-DH"/>
    <property type="match status" value="1"/>
</dbReference>
<dbReference type="InterPro" id="IPR036291">
    <property type="entry name" value="NAD(P)-bd_dom_sf"/>
</dbReference>
<protein>
    <submittedName>
        <fullName evidence="8">Type I polyketide synthase</fullName>
    </submittedName>
</protein>
<dbReference type="Pfam" id="PF00698">
    <property type="entry name" value="Acyl_transf_1"/>
    <property type="match status" value="1"/>
</dbReference>
<reference evidence="8 9" key="1">
    <citation type="submission" date="2022-11" db="EMBL/GenBank/DDBJ databases">
        <title>Minimal conservation of predation-associated metabolite biosynthetic gene clusters underscores biosynthetic potential of Myxococcota including descriptions for ten novel species: Archangium lansinium sp. nov., Myxococcus landrumus sp. nov., Nannocystis bai.</title>
        <authorList>
            <person name="Ahearne A."/>
            <person name="Stevens C."/>
            <person name="Dowd S."/>
        </authorList>
    </citation>
    <scope>NUCLEOTIDE SEQUENCE [LARGE SCALE GENOMIC DNA]</scope>
    <source>
        <strain evidence="8 9">NCWAL01</strain>
    </source>
</reference>
<dbReference type="SUPFAM" id="SSF52151">
    <property type="entry name" value="FabD/lysophospholipase-like"/>
    <property type="match status" value="1"/>
</dbReference>
<dbReference type="InterPro" id="IPR014030">
    <property type="entry name" value="Ketoacyl_synth_N"/>
</dbReference>
<organism evidence="8 9">
    <name type="scientific">Stigmatella ashevillensis</name>
    <dbReference type="NCBI Taxonomy" id="2995309"/>
    <lineage>
        <taxon>Bacteria</taxon>
        <taxon>Pseudomonadati</taxon>
        <taxon>Myxococcota</taxon>
        <taxon>Myxococcia</taxon>
        <taxon>Myxococcales</taxon>
        <taxon>Cystobacterineae</taxon>
        <taxon>Archangiaceae</taxon>
        <taxon>Stigmatella</taxon>
    </lineage>
</organism>
<dbReference type="PANTHER" id="PTHR43775">
    <property type="entry name" value="FATTY ACID SYNTHASE"/>
    <property type="match status" value="1"/>
</dbReference>
<dbReference type="InterPro" id="IPR016039">
    <property type="entry name" value="Thiolase-like"/>
</dbReference>
<feature type="domain" description="PKS/mFAS DH" evidence="7">
    <location>
        <begin position="900"/>
        <end position="1189"/>
    </location>
</feature>
<dbReference type="Gene3D" id="3.40.47.10">
    <property type="match status" value="1"/>
</dbReference>
<evidence type="ECO:0000256" key="3">
    <source>
        <dbReference type="ARBA" id="ARBA00022679"/>
    </source>
</evidence>
<dbReference type="InterPro" id="IPR020807">
    <property type="entry name" value="PKS_DH"/>
</dbReference>
<dbReference type="InterPro" id="IPR014031">
    <property type="entry name" value="Ketoacyl_synth_C"/>
</dbReference>
<dbReference type="Gene3D" id="3.30.70.3290">
    <property type="match status" value="1"/>
</dbReference>
<dbReference type="InterPro" id="IPR018201">
    <property type="entry name" value="Ketoacyl_synth_AS"/>
</dbReference>
<dbReference type="Pfam" id="PF00109">
    <property type="entry name" value="ketoacyl-synt"/>
    <property type="match status" value="1"/>
</dbReference>
<dbReference type="CDD" id="cd00833">
    <property type="entry name" value="PKS"/>
    <property type="match status" value="1"/>
</dbReference>
<dbReference type="PROSITE" id="PS50075">
    <property type="entry name" value="CARRIER"/>
    <property type="match status" value="1"/>
</dbReference>
<dbReference type="InterPro" id="IPR042104">
    <property type="entry name" value="PKS_dehydratase_sf"/>
</dbReference>
<dbReference type="PROSITE" id="PS52004">
    <property type="entry name" value="KS3_2"/>
    <property type="match status" value="1"/>
</dbReference>
<dbReference type="SMART" id="SM00827">
    <property type="entry name" value="PKS_AT"/>
    <property type="match status" value="1"/>
</dbReference>
<dbReference type="Gene3D" id="3.40.366.10">
    <property type="entry name" value="Malonyl-Coenzyme A Acyl Carrier Protein, domain 2"/>
    <property type="match status" value="1"/>
</dbReference>
<evidence type="ECO:0000259" key="5">
    <source>
        <dbReference type="PROSITE" id="PS50075"/>
    </source>
</evidence>
<feature type="domain" description="Ketosynthase family 3 (KS3)" evidence="6">
    <location>
        <begin position="7"/>
        <end position="436"/>
    </location>
</feature>
<dbReference type="InterPro" id="IPR001227">
    <property type="entry name" value="Ac_transferase_dom_sf"/>
</dbReference>
<dbReference type="Gene3D" id="3.10.129.110">
    <property type="entry name" value="Polyketide synthase dehydratase"/>
    <property type="match status" value="1"/>
</dbReference>
<dbReference type="SMART" id="SM00826">
    <property type="entry name" value="PKS_DH"/>
    <property type="match status" value="1"/>
</dbReference>